<dbReference type="EC" id="2.7.13.3" evidence="2"/>
<evidence type="ECO:0000256" key="4">
    <source>
        <dbReference type="ARBA" id="ARBA00022679"/>
    </source>
</evidence>
<comment type="caution">
    <text evidence="9">The sequence shown here is derived from an EMBL/GenBank/DDBJ whole genome shotgun (WGS) entry which is preliminary data.</text>
</comment>
<keyword evidence="4" id="KW-0808">Transferase</keyword>
<dbReference type="InterPro" id="IPR050428">
    <property type="entry name" value="TCS_sensor_his_kinase"/>
</dbReference>
<gene>
    <name evidence="9" type="ORF">FCI23_04370</name>
</gene>
<dbReference type="AlphaFoldDB" id="A0A4U0SX11"/>
<feature type="domain" description="Histidine kinase/HSP90-like ATPase" evidence="8">
    <location>
        <begin position="248"/>
        <end position="359"/>
    </location>
</feature>
<sequence>MSAHIAVRPLAERPPLFRTLLVPLITVVVTGGAALGATAGAPAGGRTLMAWYSGVTAVLLCAAVAVAAYLTRTVRGLRAHIAATDADTAQLAGNTIPDLVTRLREGTSAETALAAIDKPGNELHRRILATLAQEVARSERMRSAAMSACANAAGRVQALATSMLADLREMEDRYDDEDVLSDLLHLDHRTAQAGRLADSIAVLTGARSGRRWTKPIVMESILRGAMGRISAYQRVRLHSASTSAVAGHAAEGVMHALAELMDNAANFSPPTAEVHVYVEEVHTGVVITVDDGGLIMSEAALARAEKSVSGTPLDLTALSGTRLGLPVVGVLARKHGLTVTFRPSSRGGTGVVMMIPQQIITQPKQDAGLVMSLPVEAPAPSRPTTLAGATTATPAAPGGPAARSGAAPKDVGSRGLPKRRRGQTLAAASKAVTPPKPAPARPRPADAGSRFGAFRRASRGDDTGTGTDAPAPPPVPTAGPDKTIGS</sequence>
<evidence type="ECO:0000256" key="3">
    <source>
        <dbReference type="ARBA" id="ARBA00022553"/>
    </source>
</evidence>
<evidence type="ECO:0000313" key="9">
    <source>
        <dbReference type="EMBL" id="TKA12627.1"/>
    </source>
</evidence>
<dbReference type="Pfam" id="PF02518">
    <property type="entry name" value="HATPase_c"/>
    <property type="match status" value="1"/>
</dbReference>
<dbReference type="GO" id="GO:0000160">
    <property type="term" value="P:phosphorelay signal transduction system"/>
    <property type="evidence" value="ECO:0007669"/>
    <property type="project" value="TreeGrafter"/>
</dbReference>
<name>A0A4U0SX11_9ACTN</name>
<evidence type="ECO:0000313" key="10">
    <source>
        <dbReference type="Proteomes" id="UP000305778"/>
    </source>
</evidence>
<protein>
    <recommendedName>
        <fullName evidence="2">histidine kinase</fullName>
        <ecNumber evidence="2">2.7.13.3</ecNumber>
    </recommendedName>
</protein>
<dbReference type="PANTHER" id="PTHR45436:SF5">
    <property type="entry name" value="SENSOR HISTIDINE KINASE TRCS"/>
    <property type="match status" value="1"/>
</dbReference>
<dbReference type="Gene3D" id="3.30.565.10">
    <property type="entry name" value="Histidine kinase-like ATPase, C-terminal domain"/>
    <property type="match status" value="1"/>
</dbReference>
<evidence type="ECO:0000256" key="6">
    <source>
        <dbReference type="SAM" id="MobiDB-lite"/>
    </source>
</evidence>
<dbReference type="Proteomes" id="UP000305778">
    <property type="component" value="Unassembled WGS sequence"/>
</dbReference>
<keyword evidence="7" id="KW-0812">Transmembrane</keyword>
<dbReference type="OrthoDB" id="4652229at2"/>
<dbReference type="GO" id="GO:0004673">
    <property type="term" value="F:protein histidine kinase activity"/>
    <property type="evidence" value="ECO:0007669"/>
    <property type="project" value="UniProtKB-EC"/>
</dbReference>
<evidence type="ECO:0000256" key="7">
    <source>
        <dbReference type="SAM" id="Phobius"/>
    </source>
</evidence>
<proteinExistence type="predicted"/>
<dbReference type="InterPro" id="IPR003594">
    <property type="entry name" value="HATPase_dom"/>
</dbReference>
<keyword evidence="3" id="KW-0597">Phosphoprotein</keyword>
<comment type="catalytic activity">
    <reaction evidence="1">
        <text>ATP + protein L-histidine = ADP + protein N-phospho-L-histidine.</text>
        <dbReference type="EC" id="2.7.13.3"/>
    </reaction>
</comment>
<evidence type="ECO:0000256" key="1">
    <source>
        <dbReference type="ARBA" id="ARBA00000085"/>
    </source>
</evidence>
<feature type="transmembrane region" description="Helical" evidence="7">
    <location>
        <begin position="20"/>
        <end position="43"/>
    </location>
</feature>
<keyword evidence="7" id="KW-1133">Transmembrane helix</keyword>
<dbReference type="SUPFAM" id="SSF55874">
    <property type="entry name" value="ATPase domain of HSP90 chaperone/DNA topoisomerase II/histidine kinase"/>
    <property type="match status" value="1"/>
</dbReference>
<dbReference type="InterPro" id="IPR036890">
    <property type="entry name" value="HATPase_C_sf"/>
</dbReference>
<keyword evidence="7" id="KW-0472">Membrane</keyword>
<organism evidence="9 10">
    <name type="scientific">Actinacidiphila oryziradicis</name>
    <dbReference type="NCBI Taxonomy" id="2571141"/>
    <lineage>
        <taxon>Bacteria</taxon>
        <taxon>Bacillati</taxon>
        <taxon>Actinomycetota</taxon>
        <taxon>Actinomycetes</taxon>
        <taxon>Kitasatosporales</taxon>
        <taxon>Streptomycetaceae</taxon>
        <taxon>Actinacidiphila</taxon>
    </lineage>
</organism>
<reference evidence="9 10" key="1">
    <citation type="submission" date="2019-04" db="EMBL/GenBank/DDBJ databases">
        <title>Streptomyces oryziradicis sp. nov., a novel actinomycete isolated from rhizosphere soil of rice (Oryza sativa L.).</title>
        <authorList>
            <person name="Li C."/>
        </authorList>
    </citation>
    <scope>NUCLEOTIDE SEQUENCE [LARGE SCALE GENOMIC DNA]</scope>
    <source>
        <strain evidence="9 10">NEAU-C40</strain>
    </source>
</reference>
<evidence type="ECO:0000259" key="8">
    <source>
        <dbReference type="SMART" id="SM00387"/>
    </source>
</evidence>
<dbReference type="RefSeq" id="WP_136722104.1">
    <property type="nucleotide sequence ID" value="NZ_SUMC01000003.1"/>
</dbReference>
<feature type="region of interest" description="Disordered" evidence="6">
    <location>
        <begin position="376"/>
        <end position="486"/>
    </location>
</feature>
<dbReference type="GO" id="GO:0005886">
    <property type="term" value="C:plasma membrane"/>
    <property type="evidence" value="ECO:0007669"/>
    <property type="project" value="TreeGrafter"/>
</dbReference>
<dbReference type="PANTHER" id="PTHR45436">
    <property type="entry name" value="SENSOR HISTIDINE KINASE YKOH"/>
    <property type="match status" value="1"/>
</dbReference>
<keyword evidence="10" id="KW-1185">Reference proteome</keyword>
<evidence type="ECO:0000256" key="5">
    <source>
        <dbReference type="ARBA" id="ARBA00022777"/>
    </source>
</evidence>
<dbReference type="EMBL" id="SUMC01000003">
    <property type="protein sequence ID" value="TKA12627.1"/>
    <property type="molecule type" value="Genomic_DNA"/>
</dbReference>
<feature type="transmembrane region" description="Helical" evidence="7">
    <location>
        <begin position="49"/>
        <end position="70"/>
    </location>
</feature>
<evidence type="ECO:0000256" key="2">
    <source>
        <dbReference type="ARBA" id="ARBA00012438"/>
    </source>
</evidence>
<keyword evidence="5 9" id="KW-0418">Kinase</keyword>
<feature type="compositionally biased region" description="Low complexity" evidence="6">
    <location>
        <begin position="383"/>
        <end position="408"/>
    </location>
</feature>
<accession>A0A4U0SX11</accession>
<dbReference type="SMART" id="SM00387">
    <property type="entry name" value="HATPase_c"/>
    <property type="match status" value="1"/>
</dbReference>